<evidence type="ECO:0000259" key="1">
    <source>
        <dbReference type="Pfam" id="PF07085"/>
    </source>
</evidence>
<proteinExistence type="predicted"/>
<evidence type="ECO:0000313" key="2">
    <source>
        <dbReference type="EMBL" id="RLE13670.1"/>
    </source>
</evidence>
<dbReference type="SUPFAM" id="SSF52540">
    <property type="entry name" value="P-loop containing nucleoside triphosphate hydrolases"/>
    <property type="match status" value="1"/>
</dbReference>
<dbReference type="Gene3D" id="3.40.50.300">
    <property type="entry name" value="P-loop containing nucleotide triphosphate hydrolases"/>
    <property type="match status" value="1"/>
</dbReference>
<dbReference type="AlphaFoldDB" id="A0A662DD24"/>
<feature type="domain" description="DRTGG" evidence="1">
    <location>
        <begin position="220"/>
        <end position="331"/>
    </location>
</feature>
<dbReference type="Gene3D" id="3.40.1390.20">
    <property type="entry name" value="HprK N-terminal domain-like"/>
    <property type="match status" value="1"/>
</dbReference>
<comment type="caution">
    <text evidence="2">The sequence shown here is derived from an EMBL/GenBank/DDBJ whole genome shotgun (WGS) entry which is preliminary data.</text>
</comment>
<dbReference type="CDD" id="cd03109">
    <property type="entry name" value="DTBS"/>
    <property type="match status" value="1"/>
</dbReference>
<dbReference type="PANTHER" id="PTHR43356">
    <property type="entry name" value="PHOSPHATE ACETYLTRANSFERASE"/>
    <property type="match status" value="1"/>
</dbReference>
<dbReference type="InterPro" id="IPR028979">
    <property type="entry name" value="Ser_kin/Pase_Hpr-like_N_sf"/>
</dbReference>
<dbReference type="InterPro" id="IPR050500">
    <property type="entry name" value="Phos_Acetyltrans/Butyryltrans"/>
</dbReference>
<name>A0A662DD24_UNCAE</name>
<dbReference type="Proteomes" id="UP000280417">
    <property type="component" value="Unassembled WGS sequence"/>
</dbReference>
<evidence type="ECO:0000313" key="3">
    <source>
        <dbReference type="Proteomes" id="UP000280417"/>
    </source>
</evidence>
<dbReference type="InterPro" id="IPR010766">
    <property type="entry name" value="DRTGG"/>
</dbReference>
<dbReference type="PANTHER" id="PTHR43356:SF2">
    <property type="entry name" value="PHOSPHATE ACETYLTRANSFERASE"/>
    <property type="match status" value="1"/>
</dbReference>
<protein>
    <recommendedName>
        <fullName evidence="1">DRTGG domain-containing protein</fullName>
    </recommendedName>
</protein>
<dbReference type="Pfam" id="PF13500">
    <property type="entry name" value="AAA_26"/>
    <property type="match status" value="1"/>
</dbReference>
<dbReference type="InterPro" id="IPR027417">
    <property type="entry name" value="P-loop_NTPase"/>
</dbReference>
<accession>A0A662DD24</accession>
<sequence length="364" mass="40668">MSSQKRLFVAATRQNDGKSTICLGLLQILKEKYPRIGFMKPVGQHYVEKEGYRVDEDVVLMRDVCRMSNNLKDMNPVTVARGFTERYIEEGGLEKYREMIKDSYERISRDKELVLIEGTGHAGVGAVFDLSNASVAKLLESKVLLISTGGIGRPIDEIVINKALFDQEGVEIVGVVINKVLPEKYEKIKRLTGMGLKRKGIKLVGVVPFQECLTYPTMEQIMEATGGKVLYGEQFLQKKVLNILVGAMEPYHALAHFASHSLIIVPGDREDIILAAIAGERVMGKNHEIAGMIFTGGLLPHKGVLKLIKESNFPILLSEDDTYTTAKKVHERRVKIRAKDEDKVKEAAELVKTFLNIDEIISQI</sequence>
<dbReference type="SUPFAM" id="SSF75138">
    <property type="entry name" value="HprK N-terminal domain-like"/>
    <property type="match status" value="1"/>
</dbReference>
<dbReference type="EMBL" id="QMQA01000083">
    <property type="protein sequence ID" value="RLE13670.1"/>
    <property type="molecule type" value="Genomic_DNA"/>
</dbReference>
<gene>
    <name evidence="2" type="ORF">DRJ04_03895</name>
</gene>
<organism evidence="2 3">
    <name type="scientific">Aerophobetes bacterium</name>
    <dbReference type="NCBI Taxonomy" id="2030807"/>
    <lineage>
        <taxon>Bacteria</taxon>
        <taxon>Candidatus Aerophobota</taxon>
    </lineage>
</organism>
<dbReference type="Pfam" id="PF07085">
    <property type="entry name" value="DRTGG"/>
    <property type="match status" value="1"/>
</dbReference>
<reference evidence="2 3" key="1">
    <citation type="submission" date="2018-06" db="EMBL/GenBank/DDBJ databases">
        <title>Extensive metabolic versatility and redundancy in microbially diverse, dynamic hydrothermal sediments.</title>
        <authorList>
            <person name="Dombrowski N."/>
            <person name="Teske A."/>
            <person name="Baker B.J."/>
        </authorList>
    </citation>
    <scope>NUCLEOTIDE SEQUENCE [LARGE SCALE GENOMIC DNA]</scope>
    <source>
        <strain evidence="2">B3_G15</strain>
    </source>
</reference>